<accession>A0ACC6Q954</accession>
<name>A0ACC6Q954_9ACTN</name>
<evidence type="ECO:0000313" key="1">
    <source>
        <dbReference type="EMBL" id="MEJ8654988.1"/>
    </source>
</evidence>
<comment type="caution">
    <text evidence="1">The sequence shown here is derived from an EMBL/GenBank/DDBJ whole genome shotgun (WGS) entry which is preliminary data.</text>
</comment>
<gene>
    <name evidence="1" type="ORF">WKI58_00280</name>
</gene>
<dbReference type="EMBL" id="JBBKAI010000001">
    <property type="protein sequence ID" value="MEJ8654988.1"/>
    <property type="molecule type" value="Genomic_DNA"/>
</dbReference>
<keyword evidence="2" id="KW-1185">Reference proteome</keyword>
<organism evidence="1 2">
    <name type="scientific">Streptomyces pratisoli</name>
    <dbReference type="NCBI Taxonomy" id="3139917"/>
    <lineage>
        <taxon>Bacteria</taxon>
        <taxon>Bacillati</taxon>
        <taxon>Actinomycetota</taxon>
        <taxon>Actinomycetes</taxon>
        <taxon>Kitasatosporales</taxon>
        <taxon>Streptomycetaceae</taxon>
        <taxon>Streptomyces</taxon>
    </lineage>
</organism>
<sequence>MTTTSSWDRTRRIAAAASVLTVIASTIGMLVLAVGASVPATWWPDTGQTFAADARPTHQDPCDLIAGPAKEYCERGTPATTSTEQHDAASAAWKLVPAGAGAAALLVWRRRSTAGQRRR</sequence>
<evidence type="ECO:0000313" key="2">
    <source>
        <dbReference type="Proteomes" id="UP001375539"/>
    </source>
</evidence>
<protein>
    <submittedName>
        <fullName evidence="1">Uncharacterized protein</fullName>
    </submittedName>
</protein>
<dbReference type="Proteomes" id="UP001375539">
    <property type="component" value="Unassembled WGS sequence"/>
</dbReference>
<proteinExistence type="predicted"/>
<reference evidence="1" key="1">
    <citation type="submission" date="2024-03" db="EMBL/GenBank/DDBJ databases">
        <title>Novel Streptomyces species of biotechnological and ecological value are a feature of Machair soil.</title>
        <authorList>
            <person name="Prole J.R."/>
            <person name="Goodfellow M."/>
            <person name="Allenby N."/>
            <person name="Ward A.C."/>
        </authorList>
    </citation>
    <scope>NUCLEOTIDE SEQUENCE</scope>
    <source>
        <strain evidence="1">MS1.AVA.4</strain>
    </source>
</reference>